<keyword evidence="3 5" id="KW-1133">Transmembrane helix</keyword>
<proteinExistence type="predicted"/>
<evidence type="ECO:0000256" key="1">
    <source>
        <dbReference type="ARBA" id="ARBA00004141"/>
    </source>
</evidence>
<dbReference type="InterPro" id="IPR019109">
    <property type="entry name" value="MamF_MmsF"/>
</dbReference>
<feature type="transmembrane region" description="Helical" evidence="5">
    <location>
        <begin position="138"/>
        <end position="156"/>
    </location>
</feature>
<dbReference type="InterPro" id="IPR001387">
    <property type="entry name" value="Cro/C1-type_HTH"/>
</dbReference>
<dbReference type="SUPFAM" id="SSF47413">
    <property type="entry name" value="lambda repressor-like DNA-binding domains"/>
    <property type="match status" value="1"/>
</dbReference>
<sequence>MDKARNELLRREREKRGWSQARVAEQIGTEAVNVSRWERGYATPSPYFREKLCLLFGKDARELGFLENEEKNSESASQATAEEVILVQPLPVSHAKIDLPGNASRWWAGVSHIFGWLSGLFLFLLNRDRFVRFHSLQALFFFGASNILSCLILWMMSVVEKMYANPTQTLINGSLALLLFLLNLFTFIVWVVGIIQAWRGKYYPFPFVGSLSERLVGRSLALAQRSK</sequence>
<dbReference type="Pfam" id="PF01381">
    <property type="entry name" value="HTH_3"/>
    <property type="match status" value="1"/>
</dbReference>
<dbReference type="GO" id="GO:0016020">
    <property type="term" value="C:membrane"/>
    <property type="evidence" value="ECO:0007669"/>
    <property type="project" value="UniProtKB-SubCell"/>
</dbReference>
<keyword evidence="2 5" id="KW-0812">Transmembrane</keyword>
<dbReference type="InterPro" id="IPR010982">
    <property type="entry name" value="Lambda_DNA-bd_dom_sf"/>
</dbReference>
<dbReference type="GO" id="GO:0003677">
    <property type="term" value="F:DNA binding"/>
    <property type="evidence" value="ECO:0007669"/>
    <property type="project" value="InterPro"/>
</dbReference>
<dbReference type="PROSITE" id="PS50943">
    <property type="entry name" value="HTH_CROC1"/>
    <property type="match status" value="1"/>
</dbReference>
<evidence type="ECO:0000259" key="6">
    <source>
        <dbReference type="PROSITE" id="PS50943"/>
    </source>
</evidence>
<feature type="domain" description="HTH cro/C1-type" evidence="6">
    <location>
        <begin position="9"/>
        <end position="63"/>
    </location>
</feature>
<dbReference type="PANTHER" id="PTHR36460">
    <property type="entry name" value="UPF0132 DOMAIN PROTEIN (AFU_ORTHOLOGUE AFUA_3G10255)"/>
    <property type="match status" value="1"/>
</dbReference>
<dbReference type="Gene3D" id="1.10.260.40">
    <property type="entry name" value="lambda repressor-like DNA-binding domains"/>
    <property type="match status" value="1"/>
</dbReference>
<dbReference type="AlphaFoldDB" id="A0A455SK52"/>
<gene>
    <name evidence="7" type="ORF">KTC_12760</name>
</gene>
<keyword evidence="4 5" id="KW-0472">Membrane</keyword>
<name>A0A455SK52_9CHLR</name>
<reference evidence="7" key="1">
    <citation type="submission" date="2018-12" db="EMBL/GenBank/DDBJ databases">
        <title>Novel natural products biosynthetic potential of the class Ktedonobacteria.</title>
        <authorList>
            <person name="Zheng Y."/>
            <person name="Saitou A."/>
            <person name="Wang C.M."/>
            <person name="Toyoda A."/>
            <person name="Minakuchi Y."/>
            <person name="Sekiguchi Y."/>
            <person name="Ueda K."/>
            <person name="Takano H."/>
            <person name="Sakai Y."/>
            <person name="Yokota A."/>
            <person name="Yabe S."/>
        </authorList>
    </citation>
    <scope>NUCLEOTIDE SEQUENCE</scope>
    <source>
        <strain evidence="7">COM3</strain>
    </source>
</reference>
<dbReference type="SMART" id="SM00530">
    <property type="entry name" value="HTH_XRE"/>
    <property type="match status" value="1"/>
</dbReference>
<comment type="subcellular location">
    <subcellularLocation>
        <location evidence="1">Membrane</location>
        <topology evidence="1">Multi-pass membrane protein</topology>
    </subcellularLocation>
</comment>
<evidence type="ECO:0000256" key="2">
    <source>
        <dbReference type="ARBA" id="ARBA00022692"/>
    </source>
</evidence>
<protein>
    <recommendedName>
        <fullName evidence="6">HTH cro/C1-type domain-containing protein</fullName>
    </recommendedName>
</protein>
<dbReference type="CDD" id="cd00093">
    <property type="entry name" value="HTH_XRE"/>
    <property type="match status" value="1"/>
</dbReference>
<dbReference type="Pfam" id="PF09685">
    <property type="entry name" value="MamF_MmsF"/>
    <property type="match status" value="1"/>
</dbReference>
<evidence type="ECO:0000256" key="4">
    <source>
        <dbReference type="ARBA" id="ARBA00023136"/>
    </source>
</evidence>
<evidence type="ECO:0000256" key="3">
    <source>
        <dbReference type="ARBA" id="ARBA00022989"/>
    </source>
</evidence>
<dbReference type="PANTHER" id="PTHR36460:SF1">
    <property type="entry name" value="UPF0132 DOMAIN PROTEIN (AFU_ORTHOLOGUE AFUA_3G10255)"/>
    <property type="match status" value="1"/>
</dbReference>
<evidence type="ECO:0000313" key="7">
    <source>
        <dbReference type="EMBL" id="BBH86525.1"/>
    </source>
</evidence>
<accession>A0A455SK52</accession>
<dbReference type="EMBL" id="AP019376">
    <property type="protein sequence ID" value="BBH86525.1"/>
    <property type="molecule type" value="Genomic_DNA"/>
</dbReference>
<evidence type="ECO:0000256" key="5">
    <source>
        <dbReference type="SAM" id="Phobius"/>
    </source>
</evidence>
<feature type="transmembrane region" description="Helical" evidence="5">
    <location>
        <begin position="176"/>
        <end position="195"/>
    </location>
</feature>
<organism evidence="7">
    <name type="scientific">Thermosporothrix sp. COM3</name>
    <dbReference type="NCBI Taxonomy" id="2490863"/>
    <lineage>
        <taxon>Bacteria</taxon>
        <taxon>Bacillati</taxon>
        <taxon>Chloroflexota</taxon>
        <taxon>Ktedonobacteria</taxon>
        <taxon>Ktedonobacterales</taxon>
        <taxon>Thermosporotrichaceae</taxon>
        <taxon>Thermosporothrix</taxon>
    </lineage>
</organism>
<feature type="transmembrane region" description="Helical" evidence="5">
    <location>
        <begin position="106"/>
        <end position="126"/>
    </location>
</feature>